<feature type="domain" description="TOTE conflict system primase" evidence="2">
    <location>
        <begin position="35"/>
        <end position="202"/>
    </location>
</feature>
<accession>A0A316D636</accession>
<dbReference type="EMBL" id="QGGL01000018">
    <property type="protein sequence ID" value="PWK07048.1"/>
    <property type="molecule type" value="Genomic_DNA"/>
</dbReference>
<dbReference type="SUPFAM" id="SSF56747">
    <property type="entry name" value="Prim-pol domain"/>
    <property type="match status" value="1"/>
</dbReference>
<proteinExistence type="predicted"/>
<evidence type="ECO:0000313" key="4">
    <source>
        <dbReference type="Proteomes" id="UP000245634"/>
    </source>
</evidence>
<sequence>MKKTDLLIKKMNELMIRQRSPYIEQYVDQNQNVKWHQRDASITDNALRDHFEAKRTLGIFYARGGTPFLFFDVDAKGDPVGQEVRVKGIMTALLKAGILQENIHVMFSGNKGYHVQLFFDNLLPINSVAAFGRVIIDKLNHYRSGVELRPESTKGRGVKLPLALHQATGAFATYVDPYMLEMVEDSEDYFLNIQPMPTEQMRAAINLTLEEEKLNRAEPQPLESTNTRLERAKREFADMPIPTGQSSGLREKAEKLLRDGLQEIGTRHDSQFLLALHFKGLGFPLESAINEVSDWMESQRDRGMTNEDGLDYLLSEVKRHVTLVYDNTAYVGLYDNRGRPPEMTSEDAIRRIPKEKPSPCPLGRSNDRSDVPKRRLLRR</sequence>
<feature type="region of interest" description="Disordered" evidence="1">
    <location>
        <begin position="335"/>
        <end position="379"/>
    </location>
</feature>
<dbReference type="Proteomes" id="UP000245634">
    <property type="component" value="Unassembled WGS sequence"/>
</dbReference>
<gene>
    <name evidence="3" type="ORF">C7459_118124</name>
</gene>
<organism evidence="3 4">
    <name type="scientific">Tumebacillus permanentifrigoris</name>
    <dbReference type="NCBI Taxonomy" id="378543"/>
    <lineage>
        <taxon>Bacteria</taxon>
        <taxon>Bacillati</taxon>
        <taxon>Bacillota</taxon>
        <taxon>Bacilli</taxon>
        <taxon>Bacillales</taxon>
        <taxon>Alicyclobacillaceae</taxon>
        <taxon>Tumebacillus</taxon>
    </lineage>
</organism>
<evidence type="ECO:0000259" key="2">
    <source>
        <dbReference type="Pfam" id="PF22548"/>
    </source>
</evidence>
<dbReference type="AlphaFoldDB" id="A0A316D636"/>
<feature type="compositionally biased region" description="Basic and acidic residues" evidence="1">
    <location>
        <begin position="347"/>
        <end position="357"/>
    </location>
</feature>
<dbReference type="Pfam" id="PF22548">
    <property type="entry name" value="AEP-TOTE"/>
    <property type="match status" value="1"/>
</dbReference>
<name>A0A316D636_9BACL</name>
<dbReference type="CDD" id="cd00525">
    <property type="entry name" value="AE_Prim_S_like"/>
    <property type="match status" value="1"/>
</dbReference>
<protein>
    <recommendedName>
        <fullName evidence="2">TOTE conflict system primase domain-containing protein</fullName>
    </recommendedName>
</protein>
<comment type="caution">
    <text evidence="3">The sequence shown here is derived from an EMBL/GenBank/DDBJ whole genome shotgun (WGS) entry which is preliminary data.</text>
</comment>
<evidence type="ECO:0000256" key="1">
    <source>
        <dbReference type="SAM" id="MobiDB-lite"/>
    </source>
</evidence>
<dbReference type="RefSeq" id="WP_109690779.1">
    <property type="nucleotide sequence ID" value="NZ_QGGL01000018.1"/>
</dbReference>
<dbReference type="OrthoDB" id="2453150at2"/>
<keyword evidence="4" id="KW-1185">Reference proteome</keyword>
<evidence type="ECO:0000313" key="3">
    <source>
        <dbReference type="EMBL" id="PWK07048.1"/>
    </source>
</evidence>
<reference evidence="3 4" key="1">
    <citation type="submission" date="2018-05" db="EMBL/GenBank/DDBJ databases">
        <title>Genomic Encyclopedia of Type Strains, Phase IV (KMG-IV): sequencing the most valuable type-strain genomes for metagenomic binning, comparative biology and taxonomic classification.</title>
        <authorList>
            <person name="Goeker M."/>
        </authorList>
    </citation>
    <scope>NUCLEOTIDE SEQUENCE [LARGE SCALE GENOMIC DNA]</scope>
    <source>
        <strain evidence="3 4">DSM 18773</strain>
    </source>
</reference>
<dbReference type="InterPro" id="IPR054347">
    <property type="entry name" value="TOTE_primase"/>
</dbReference>